<dbReference type="EC" id="2.1.1.101" evidence="1"/>
<dbReference type="Proteomes" id="UP000037178">
    <property type="component" value="Unassembled WGS sequence"/>
</dbReference>
<dbReference type="PANTHER" id="PTHR40036">
    <property type="entry name" value="MACROCIN O-METHYLTRANSFERASE"/>
    <property type="match status" value="1"/>
</dbReference>
<accession>A0A0J9E793</accession>
<dbReference type="InterPro" id="IPR029063">
    <property type="entry name" value="SAM-dependent_MTases_sf"/>
</dbReference>
<sequence length="73" mass="8268">MALLRLDGDLYESTMDALTALYDKVCPGGIVIIDDWGVLPPCRKAVQDFFAGRDQPLPEMHTQDWSGVWFRKP</sequence>
<gene>
    <name evidence="1" type="ORF">AIOL_003565</name>
</gene>
<proteinExistence type="predicted"/>
<dbReference type="PATRIC" id="fig|1675527.3.peg.3733"/>
<protein>
    <submittedName>
        <fullName evidence="1">Macrocin-O-methyltransferase</fullName>
        <ecNumber evidence="1">2.1.1.101</ecNumber>
    </submittedName>
</protein>
<dbReference type="EMBL" id="LFTY01000002">
    <property type="protein sequence ID" value="KMW58587.1"/>
    <property type="molecule type" value="Genomic_DNA"/>
</dbReference>
<dbReference type="AlphaFoldDB" id="A0A0J9E793"/>
<dbReference type="STRING" id="1675527.AIOL_003565"/>
<dbReference type="InterPro" id="IPR008884">
    <property type="entry name" value="TylF_MeTrfase"/>
</dbReference>
<dbReference type="GO" id="GO:0032259">
    <property type="term" value="P:methylation"/>
    <property type="evidence" value="ECO:0007669"/>
    <property type="project" value="UniProtKB-KW"/>
</dbReference>
<keyword evidence="1" id="KW-0808">Transferase</keyword>
<keyword evidence="2" id="KW-1185">Reference proteome</keyword>
<comment type="caution">
    <text evidence="1">The sequence shown here is derived from an EMBL/GenBank/DDBJ whole genome shotgun (WGS) entry which is preliminary data.</text>
</comment>
<reference evidence="1 2" key="1">
    <citation type="submission" date="2015-06" db="EMBL/GenBank/DDBJ databases">
        <title>Draft genome sequence of an Alphaproteobacteria species associated to the Mediterranean sponge Oscarella lobularis.</title>
        <authorList>
            <person name="Jourda C."/>
            <person name="Santini S."/>
            <person name="Claverie J.-M."/>
        </authorList>
    </citation>
    <scope>NUCLEOTIDE SEQUENCE [LARGE SCALE GENOMIC DNA]</scope>
    <source>
        <strain evidence="1">IGS</strain>
    </source>
</reference>
<evidence type="ECO:0000313" key="2">
    <source>
        <dbReference type="Proteomes" id="UP000037178"/>
    </source>
</evidence>
<evidence type="ECO:0000313" key="1">
    <source>
        <dbReference type="EMBL" id="KMW58587.1"/>
    </source>
</evidence>
<keyword evidence="1" id="KW-0489">Methyltransferase</keyword>
<dbReference type="PANTHER" id="PTHR40036:SF1">
    <property type="entry name" value="MACROCIN O-METHYLTRANSFERASE"/>
    <property type="match status" value="1"/>
</dbReference>
<dbReference type="Gene3D" id="3.40.50.150">
    <property type="entry name" value="Vaccinia Virus protein VP39"/>
    <property type="match status" value="1"/>
</dbReference>
<name>A0A0J9E793_9RHOB</name>
<dbReference type="Pfam" id="PF05711">
    <property type="entry name" value="TylF"/>
    <property type="match status" value="1"/>
</dbReference>
<organism evidence="1 2">
    <name type="scientific">Candidatus Rhodobacter oscarellae</name>
    <dbReference type="NCBI Taxonomy" id="1675527"/>
    <lineage>
        <taxon>Bacteria</taxon>
        <taxon>Pseudomonadati</taxon>
        <taxon>Pseudomonadota</taxon>
        <taxon>Alphaproteobacteria</taxon>
        <taxon>Rhodobacterales</taxon>
        <taxon>Rhodobacter group</taxon>
        <taxon>Rhodobacter</taxon>
    </lineage>
</organism>
<dbReference type="GO" id="GO:0030769">
    <property type="term" value="F:macrocin O-methyltransferase activity"/>
    <property type="evidence" value="ECO:0007669"/>
    <property type="project" value="UniProtKB-EC"/>
</dbReference>